<evidence type="ECO:0000256" key="1">
    <source>
        <dbReference type="ARBA" id="ARBA00004571"/>
    </source>
</evidence>
<name>A0ABY4JCU0_9BACT</name>
<keyword evidence="5" id="KW-0762">Sugar transport</keyword>
<keyword evidence="3" id="KW-0813">Transport</keyword>
<keyword evidence="13" id="KW-0998">Cell outer membrane</keyword>
<feature type="domain" description="SLBB" evidence="17">
    <location>
        <begin position="150"/>
        <end position="229"/>
    </location>
</feature>
<dbReference type="Proteomes" id="UP000829647">
    <property type="component" value="Chromosome"/>
</dbReference>
<keyword evidence="4" id="KW-1134">Transmembrane beta strand</keyword>
<dbReference type="PANTHER" id="PTHR33619:SF3">
    <property type="entry name" value="POLYSACCHARIDE EXPORT PROTEIN GFCE-RELATED"/>
    <property type="match status" value="1"/>
</dbReference>
<keyword evidence="15" id="KW-1133">Transmembrane helix</keyword>
<keyword evidence="8" id="KW-0625">Polysaccharide transport</keyword>
<dbReference type="PANTHER" id="PTHR33619">
    <property type="entry name" value="POLYSACCHARIDE EXPORT PROTEIN GFCE-RELATED"/>
    <property type="match status" value="1"/>
</dbReference>
<evidence type="ECO:0000259" key="17">
    <source>
        <dbReference type="Pfam" id="PF22461"/>
    </source>
</evidence>
<evidence type="ECO:0000259" key="16">
    <source>
        <dbReference type="Pfam" id="PF02563"/>
    </source>
</evidence>
<evidence type="ECO:0000313" key="18">
    <source>
        <dbReference type="EMBL" id="UPL50281.1"/>
    </source>
</evidence>
<evidence type="ECO:0000256" key="2">
    <source>
        <dbReference type="ARBA" id="ARBA00009450"/>
    </source>
</evidence>
<dbReference type="InterPro" id="IPR049712">
    <property type="entry name" value="Poly_export"/>
</dbReference>
<comment type="similarity">
    <text evidence="2">Belongs to the BexD/CtrA/VexA family.</text>
</comment>
<dbReference type="Pfam" id="PF02563">
    <property type="entry name" value="Poly_export"/>
    <property type="match status" value="1"/>
</dbReference>
<evidence type="ECO:0000256" key="10">
    <source>
        <dbReference type="ARBA" id="ARBA00023114"/>
    </source>
</evidence>
<evidence type="ECO:0000256" key="11">
    <source>
        <dbReference type="ARBA" id="ARBA00023136"/>
    </source>
</evidence>
<sequence length="264" mass="29082">MLSMLRRFGRTFLLLFLLMPLIFSGCVSQKNLPYLQGGNYNTRTPVAADNAPQRYRIQAGDVLSIRVQSTQSQLNEAFNTVDTRAVFNGDPGNLYLTGYSVDDAGNINLPTVGRLKVLGLTVEETQAAAQQQVARYVRDANVLVKLLSFKVTVLGEVRNPGRYFVYNAQCTLLEGLGLAGDLTEFGNRHNVKLIRQTTKGSEVVLINLTDPALLTSPYFYLLPNDALYVEPLKARTDRGNAGNLALVFSGISAVVLILNYLKVF</sequence>
<evidence type="ECO:0000256" key="4">
    <source>
        <dbReference type="ARBA" id="ARBA00022452"/>
    </source>
</evidence>
<evidence type="ECO:0000256" key="5">
    <source>
        <dbReference type="ARBA" id="ARBA00022597"/>
    </source>
</evidence>
<feature type="transmembrane region" description="Helical" evidence="15">
    <location>
        <begin position="241"/>
        <end position="261"/>
    </location>
</feature>
<reference evidence="18 19" key="1">
    <citation type="submission" date="2022-04" db="EMBL/GenBank/DDBJ databases">
        <title>Hymenobacter sp. isolated from the air.</title>
        <authorList>
            <person name="Won M."/>
            <person name="Lee C.-M."/>
            <person name="Woen H.-Y."/>
            <person name="Kwon S.-W."/>
        </authorList>
    </citation>
    <scope>NUCLEOTIDE SEQUENCE [LARGE SCALE GENOMIC DNA]</scope>
    <source>
        <strain evidence="19">5516 S-25</strain>
    </source>
</reference>
<protein>
    <submittedName>
        <fullName evidence="18">Polysaccharide biosynthesis/export family protein</fullName>
    </submittedName>
</protein>
<evidence type="ECO:0000256" key="15">
    <source>
        <dbReference type="SAM" id="Phobius"/>
    </source>
</evidence>
<keyword evidence="10" id="KW-0626">Porin</keyword>
<gene>
    <name evidence="18" type="ORF">MWH26_05080</name>
</gene>
<dbReference type="InterPro" id="IPR003715">
    <property type="entry name" value="Poly_export_N"/>
</dbReference>
<keyword evidence="9" id="KW-0406">Ion transport</keyword>
<dbReference type="Pfam" id="PF22461">
    <property type="entry name" value="SLBB_2"/>
    <property type="match status" value="1"/>
</dbReference>
<keyword evidence="6 15" id="KW-0812">Transmembrane</keyword>
<evidence type="ECO:0000256" key="14">
    <source>
        <dbReference type="ARBA" id="ARBA00023288"/>
    </source>
</evidence>
<evidence type="ECO:0000256" key="9">
    <source>
        <dbReference type="ARBA" id="ARBA00023065"/>
    </source>
</evidence>
<feature type="domain" description="Polysaccharide export protein N-terminal" evidence="16">
    <location>
        <begin position="50"/>
        <end position="146"/>
    </location>
</feature>
<keyword evidence="11 15" id="KW-0472">Membrane</keyword>
<dbReference type="InterPro" id="IPR054765">
    <property type="entry name" value="SLBB_dom"/>
</dbReference>
<keyword evidence="14" id="KW-0449">Lipoprotein</keyword>
<evidence type="ECO:0000256" key="12">
    <source>
        <dbReference type="ARBA" id="ARBA00023139"/>
    </source>
</evidence>
<dbReference type="EMBL" id="CP095848">
    <property type="protein sequence ID" value="UPL50281.1"/>
    <property type="molecule type" value="Genomic_DNA"/>
</dbReference>
<evidence type="ECO:0000256" key="6">
    <source>
        <dbReference type="ARBA" id="ARBA00022692"/>
    </source>
</evidence>
<evidence type="ECO:0000256" key="8">
    <source>
        <dbReference type="ARBA" id="ARBA00023047"/>
    </source>
</evidence>
<keyword evidence="12" id="KW-0564">Palmitate</keyword>
<dbReference type="PROSITE" id="PS51257">
    <property type="entry name" value="PROKAR_LIPOPROTEIN"/>
    <property type="match status" value="1"/>
</dbReference>
<organism evidence="18 19">
    <name type="scientific">Hymenobacter sublimis</name>
    <dbReference type="NCBI Taxonomy" id="2933777"/>
    <lineage>
        <taxon>Bacteria</taxon>
        <taxon>Pseudomonadati</taxon>
        <taxon>Bacteroidota</taxon>
        <taxon>Cytophagia</taxon>
        <taxon>Cytophagales</taxon>
        <taxon>Hymenobacteraceae</taxon>
        <taxon>Hymenobacter</taxon>
    </lineage>
</organism>
<dbReference type="RefSeq" id="WP_247976319.1">
    <property type="nucleotide sequence ID" value="NZ_CP095848.1"/>
</dbReference>
<evidence type="ECO:0000256" key="13">
    <source>
        <dbReference type="ARBA" id="ARBA00023237"/>
    </source>
</evidence>
<proteinExistence type="inferred from homology"/>
<evidence type="ECO:0000256" key="3">
    <source>
        <dbReference type="ARBA" id="ARBA00022448"/>
    </source>
</evidence>
<keyword evidence="7" id="KW-0732">Signal</keyword>
<evidence type="ECO:0000256" key="7">
    <source>
        <dbReference type="ARBA" id="ARBA00022729"/>
    </source>
</evidence>
<accession>A0ABY4JCU0</accession>
<dbReference type="Gene3D" id="3.10.560.10">
    <property type="entry name" value="Outer membrane lipoprotein wza domain like"/>
    <property type="match status" value="1"/>
</dbReference>
<evidence type="ECO:0000313" key="19">
    <source>
        <dbReference type="Proteomes" id="UP000829647"/>
    </source>
</evidence>
<comment type="subcellular location">
    <subcellularLocation>
        <location evidence="1">Cell outer membrane</location>
        <topology evidence="1">Multi-pass membrane protein</topology>
    </subcellularLocation>
</comment>
<keyword evidence="19" id="KW-1185">Reference proteome</keyword>